<proteinExistence type="predicted"/>
<dbReference type="InParanoid" id="M4BN38"/>
<evidence type="ECO:0000313" key="2">
    <source>
        <dbReference type="Proteomes" id="UP000011713"/>
    </source>
</evidence>
<dbReference type="Proteomes" id="UP000011713">
    <property type="component" value="Unassembled WGS sequence"/>
</dbReference>
<sequence>MGNYVRRSSFKGSQRYAEALKAHKGDFITVPLAAGARVTVPKALLDLDMVWLESHDPWINWRSKTLGETHNVSSGALGIHEPTVARK</sequence>
<organism evidence="1 2">
    <name type="scientific">Hyaloperonospora arabidopsidis (strain Emoy2)</name>
    <name type="common">Downy mildew agent</name>
    <name type="synonym">Peronospora arabidopsidis</name>
    <dbReference type="NCBI Taxonomy" id="559515"/>
    <lineage>
        <taxon>Eukaryota</taxon>
        <taxon>Sar</taxon>
        <taxon>Stramenopiles</taxon>
        <taxon>Oomycota</taxon>
        <taxon>Peronosporomycetes</taxon>
        <taxon>Peronosporales</taxon>
        <taxon>Peronosporaceae</taxon>
        <taxon>Hyaloperonospora</taxon>
    </lineage>
</organism>
<name>M4BN38_HYAAE</name>
<keyword evidence="2" id="KW-1185">Reference proteome</keyword>
<dbReference type="AlphaFoldDB" id="M4BN38"/>
<dbReference type="EMBL" id="JH598448">
    <property type="status" value="NOT_ANNOTATED_CDS"/>
    <property type="molecule type" value="Genomic_DNA"/>
</dbReference>
<accession>M4BN38</accession>
<dbReference type="VEuPathDB" id="FungiDB:HpaG807825"/>
<evidence type="ECO:0000313" key="1">
    <source>
        <dbReference type="EnsemblProtists" id="HpaP807825"/>
    </source>
</evidence>
<reference evidence="1" key="2">
    <citation type="submission" date="2015-06" db="UniProtKB">
        <authorList>
            <consortium name="EnsemblProtists"/>
        </authorList>
    </citation>
    <scope>IDENTIFICATION</scope>
    <source>
        <strain evidence="1">Emoy2</strain>
    </source>
</reference>
<dbReference type="HOGENOM" id="CLU_2488208_0_0_1"/>
<dbReference type="EnsemblProtists" id="HpaT807825">
    <property type="protein sequence ID" value="HpaP807825"/>
    <property type="gene ID" value="HpaG807825"/>
</dbReference>
<reference evidence="2" key="1">
    <citation type="journal article" date="2010" name="Science">
        <title>Signatures of adaptation to obligate biotrophy in the Hyaloperonospora arabidopsidis genome.</title>
        <authorList>
            <person name="Baxter L."/>
            <person name="Tripathy S."/>
            <person name="Ishaque N."/>
            <person name="Boot N."/>
            <person name="Cabral A."/>
            <person name="Kemen E."/>
            <person name="Thines M."/>
            <person name="Ah-Fong A."/>
            <person name="Anderson R."/>
            <person name="Badejoko W."/>
            <person name="Bittner-Eddy P."/>
            <person name="Boore J.L."/>
            <person name="Chibucos M.C."/>
            <person name="Coates M."/>
            <person name="Dehal P."/>
            <person name="Delehaunty K."/>
            <person name="Dong S."/>
            <person name="Downton P."/>
            <person name="Dumas B."/>
            <person name="Fabro G."/>
            <person name="Fronick C."/>
            <person name="Fuerstenberg S.I."/>
            <person name="Fulton L."/>
            <person name="Gaulin E."/>
            <person name="Govers F."/>
            <person name="Hughes L."/>
            <person name="Humphray S."/>
            <person name="Jiang R.H."/>
            <person name="Judelson H."/>
            <person name="Kamoun S."/>
            <person name="Kyung K."/>
            <person name="Meijer H."/>
            <person name="Minx P."/>
            <person name="Morris P."/>
            <person name="Nelson J."/>
            <person name="Phuntumart V."/>
            <person name="Qutob D."/>
            <person name="Rehmany A."/>
            <person name="Rougon-Cardoso A."/>
            <person name="Ryden P."/>
            <person name="Torto-Alalibo T."/>
            <person name="Studholme D."/>
            <person name="Wang Y."/>
            <person name="Win J."/>
            <person name="Wood J."/>
            <person name="Clifton S.W."/>
            <person name="Rogers J."/>
            <person name="Van den Ackerveken G."/>
            <person name="Jones J.D."/>
            <person name="McDowell J.M."/>
            <person name="Beynon J."/>
            <person name="Tyler B.M."/>
        </authorList>
    </citation>
    <scope>NUCLEOTIDE SEQUENCE [LARGE SCALE GENOMIC DNA]</scope>
    <source>
        <strain evidence="2">Emoy2</strain>
    </source>
</reference>
<protein>
    <submittedName>
        <fullName evidence="1">Uncharacterized protein</fullName>
    </submittedName>
</protein>